<evidence type="ECO:0000256" key="8">
    <source>
        <dbReference type="ARBA" id="ARBA00051245"/>
    </source>
</evidence>
<reference evidence="12" key="1">
    <citation type="journal article" date="2019" name="Int. J. Syst. Evol. Microbiol.">
        <title>The Global Catalogue of Microorganisms (GCM) 10K type strain sequencing project: providing services to taxonomists for standard genome sequencing and annotation.</title>
        <authorList>
            <consortium name="The Broad Institute Genomics Platform"/>
            <consortium name="The Broad Institute Genome Sequencing Center for Infectious Disease"/>
            <person name="Wu L."/>
            <person name="Ma J."/>
        </authorList>
    </citation>
    <scope>NUCLEOTIDE SEQUENCE [LARGE SCALE GENOMIC DNA]</scope>
    <source>
        <strain evidence="12">KCTC 42498</strain>
    </source>
</reference>
<name>A0ABW5IFB6_9BACT</name>
<organism evidence="11 12">
    <name type="scientific">Pontibacter locisalis</name>
    <dbReference type="NCBI Taxonomy" id="1719035"/>
    <lineage>
        <taxon>Bacteria</taxon>
        <taxon>Pseudomonadati</taxon>
        <taxon>Bacteroidota</taxon>
        <taxon>Cytophagia</taxon>
        <taxon>Cytophagales</taxon>
        <taxon>Hymenobacteraceae</taxon>
        <taxon>Pontibacter</taxon>
    </lineage>
</organism>
<evidence type="ECO:0000259" key="10">
    <source>
        <dbReference type="Pfam" id="PF13614"/>
    </source>
</evidence>
<protein>
    <recommendedName>
        <fullName evidence="2">non-specific protein-tyrosine kinase</fullName>
        <ecNumber evidence="2">2.7.10.2</ecNumber>
    </recommendedName>
</protein>
<dbReference type="EMBL" id="JBHULU010000001">
    <property type="protein sequence ID" value="MFD2512306.1"/>
    <property type="molecule type" value="Genomic_DNA"/>
</dbReference>
<evidence type="ECO:0000313" key="11">
    <source>
        <dbReference type="EMBL" id="MFD2512306.1"/>
    </source>
</evidence>
<keyword evidence="5" id="KW-0418">Kinase</keyword>
<dbReference type="InterPro" id="IPR050445">
    <property type="entry name" value="Bact_polysacc_biosynth/exp"/>
</dbReference>
<feature type="domain" description="AAA" evidence="10">
    <location>
        <begin position="538"/>
        <end position="666"/>
    </location>
</feature>
<keyword evidence="3" id="KW-0808">Transferase</keyword>
<dbReference type="EC" id="2.7.10.2" evidence="2"/>
<dbReference type="PANTHER" id="PTHR32309">
    <property type="entry name" value="TYROSINE-PROTEIN KINASE"/>
    <property type="match status" value="1"/>
</dbReference>
<accession>A0ABW5IFB6</accession>
<evidence type="ECO:0000256" key="3">
    <source>
        <dbReference type="ARBA" id="ARBA00022679"/>
    </source>
</evidence>
<dbReference type="RefSeq" id="WP_377502141.1">
    <property type="nucleotide sequence ID" value="NZ_JBHULU010000001.1"/>
</dbReference>
<feature type="coiled-coil region" evidence="9">
    <location>
        <begin position="319"/>
        <end position="382"/>
    </location>
</feature>
<dbReference type="InterPro" id="IPR027417">
    <property type="entry name" value="P-loop_NTPase"/>
</dbReference>
<sequence>MLLIAASLGTWVYLNYYSIPTYEISASLIIKDENKGVNDAKITESIDAFTSNKIVENEIKVLYSRTLFKEVVKKLKLYAPVFEEGEFKTTSAYITSPVQIEVKHPEALKETAKVYFKYNKARKQVIIHNEKYAIEKWVQTPYGILRFSRNTRKAGLANHPLYFSLIKPNKVVEPLYENIKIEAENKLSTVINFTLYDQIPVRGEDILNTLIYTYNSIAINERNKLAANTLEFVEDRIKLVEEELKDLENKVVKYKSSEGVVNLSEQSRLYLESVEGRDLKISDIDLQLAVLDKVENYVVLKDKARGLVPSTLGLNDAVLTQLLQKLYNAEIEYQKLRNTTAENNPMLLMLAEEIQNIRPGILENIKNQRDALQARRTKLASTNRHYQAELKFIPKQEKELTEISRQQAIKNNAYSFLLQKREETVLSYAPSAKDSRVVDMAEASSLPAKPRQLYFYLIAVTLSFASGISFITCKELLNRKLLFRSEIEANINAPIVAELSLMKRRKVKSFVEPAEASILEQFRKLRVTMGLYGHHNKKIIMITSSIPGEGKSFVCSNLAYILATSGQKVVLVDFDLRNPNASVLFDMYKQDGITEFLLSKSAPEAIVKETGFPNLRIVPAGIAIGDYTDFMLNGKFKTLLDYLEKDFDYIIIDTPPVDLVTDAFLISKHCDVTLLVMRHDYTPKNLVQDLAQNHVLQSLKNVAIVFNGVKSRGFVKGQYGYGYGYGNASVYDDKTYHARRVKARA</sequence>
<dbReference type="Pfam" id="PF13614">
    <property type="entry name" value="AAA_31"/>
    <property type="match status" value="1"/>
</dbReference>
<evidence type="ECO:0000313" key="12">
    <source>
        <dbReference type="Proteomes" id="UP001597544"/>
    </source>
</evidence>
<comment type="catalytic activity">
    <reaction evidence="8">
        <text>L-tyrosyl-[protein] + ATP = O-phospho-L-tyrosyl-[protein] + ADP + H(+)</text>
        <dbReference type="Rhea" id="RHEA:10596"/>
        <dbReference type="Rhea" id="RHEA-COMP:10136"/>
        <dbReference type="Rhea" id="RHEA-COMP:20101"/>
        <dbReference type="ChEBI" id="CHEBI:15378"/>
        <dbReference type="ChEBI" id="CHEBI:30616"/>
        <dbReference type="ChEBI" id="CHEBI:46858"/>
        <dbReference type="ChEBI" id="CHEBI:61978"/>
        <dbReference type="ChEBI" id="CHEBI:456216"/>
        <dbReference type="EC" id="2.7.10.2"/>
    </reaction>
</comment>
<gene>
    <name evidence="11" type="ORF">ACFSRY_00390</name>
</gene>
<dbReference type="SUPFAM" id="SSF52540">
    <property type="entry name" value="P-loop containing nucleoside triphosphate hydrolases"/>
    <property type="match status" value="1"/>
</dbReference>
<dbReference type="InterPro" id="IPR025669">
    <property type="entry name" value="AAA_dom"/>
</dbReference>
<dbReference type="Proteomes" id="UP001597544">
    <property type="component" value="Unassembled WGS sequence"/>
</dbReference>
<evidence type="ECO:0000256" key="7">
    <source>
        <dbReference type="ARBA" id="ARBA00023137"/>
    </source>
</evidence>
<dbReference type="PANTHER" id="PTHR32309:SF13">
    <property type="entry name" value="FERRIC ENTEROBACTIN TRANSPORT PROTEIN FEPE"/>
    <property type="match status" value="1"/>
</dbReference>
<keyword evidence="9" id="KW-0175">Coiled coil</keyword>
<keyword evidence="4" id="KW-0547">Nucleotide-binding</keyword>
<evidence type="ECO:0000256" key="9">
    <source>
        <dbReference type="SAM" id="Coils"/>
    </source>
</evidence>
<dbReference type="CDD" id="cd05387">
    <property type="entry name" value="BY-kinase"/>
    <property type="match status" value="1"/>
</dbReference>
<evidence type="ECO:0000256" key="4">
    <source>
        <dbReference type="ARBA" id="ARBA00022741"/>
    </source>
</evidence>
<comment type="caution">
    <text evidence="11">The sequence shown here is derived from an EMBL/GenBank/DDBJ whole genome shotgun (WGS) entry which is preliminary data.</text>
</comment>
<keyword evidence="6" id="KW-0067">ATP-binding</keyword>
<evidence type="ECO:0000256" key="5">
    <source>
        <dbReference type="ARBA" id="ARBA00022777"/>
    </source>
</evidence>
<feature type="coiled-coil region" evidence="9">
    <location>
        <begin position="223"/>
        <end position="257"/>
    </location>
</feature>
<keyword evidence="12" id="KW-1185">Reference proteome</keyword>
<comment type="similarity">
    <text evidence="1">Belongs to the CpsD/CapB family.</text>
</comment>
<evidence type="ECO:0000256" key="6">
    <source>
        <dbReference type="ARBA" id="ARBA00022840"/>
    </source>
</evidence>
<proteinExistence type="inferred from homology"/>
<keyword evidence="7" id="KW-0829">Tyrosine-protein kinase</keyword>
<evidence type="ECO:0000256" key="1">
    <source>
        <dbReference type="ARBA" id="ARBA00007316"/>
    </source>
</evidence>
<evidence type="ECO:0000256" key="2">
    <source>
        <dbReference type="ARBA" id="ARBA00011903"/>
    </source>
</evidence>
<dbReference type="Gene3D" id="3.40.50.300">
    <property type="entry name" value="P-loop containing nucleotide triphosphate hydrolases"/>
    <property type="match status" value="1"/>
</dbReference>
<dbReference type="InterPro" id="IPR005702">
    <property type="entry name" value="Wzc-like_C"/>
</dbReference>
<dbReference type="NCBIfam" id="TIGR01007">
    <property type="entry name" value="eps_fam"/>
    <property type="match status" value="1"/>
</dbReference>